<dbReference type="GO" id="GO:0006310">
    <property type="term" value="P:DNA recombination"/>
    <property type="evidence" value="ECO:0007669"/>
    <property type="project" value="UniProtKB-KW"/>
</dbReference>
<dbReference type="Pfam" id="PF00589">
    <property type="entry name" value="Phage_integrase"/>
    <property type="match status" value="1"/>
</dbReference>
<dbReference type="Proteomes" id="UP001245184">
    <property type="component" value="Unassembled WGS sequence"/>
</dbReference>
<dbReference type="EMBL" id="JAVIZN010000003">
    <property type="protein sequence ID" value="MDR6208198.1"/>
    <property type="molecule type" value="Genomic_DNA"/>
</dbReference>
<keyword evidence="1" id="KW-0233">DNA recombination</keyword>
<dbReference type="PROSITE" id="PS51898">
    <property type="entry name" value="TYR_RECOMBINASE"/>
    <property type="match status" value="1"/>
</dbReference>
<sequence length="552" mass="62670">MPMIGRKRVDRRMNLAVAGAEVVDLPPGWQFTIDCPNHGLIRFDFEPFSRGGRQELAAQFRDSVWSLRHDVQGNTLYGFLAGLIPFWRFLDTLQSESERRVESMRDIDAALLRQFLAWLELQTKAKGKSRGKPWSMSSKKMAFDRIKSLLVNRQRLARGSVSPALAFPKNPFPRVSFATTPRAPYTDCELRRIVDAVNADLRNLDGAHDSLSSLQVLAVYLIALAVATGRNPQSLLDLRRDSVRAHPLSDREILVTEKRRGYSTQVTSYSKAPDEPSKSDHVTTIPLSVGNYVRTAMEYTAPLVSAASARNADFIFLHRIERGSRSGEVDKLDIKAFNQAAARFVFRHGIKDDHGEPLVLHLARLRPTFGTRLYERTRDVRKVQQALGHSSPQVTARHYITLPETAHRDHTFIGQAMVGWVTKQDEKNAVLLAADGKIPLADARELLKGGYNTLVARCRNPFRESGSTCSKYLPCFTCPQMVVFEDDLWRLFSFYYKLLHERVRMNPNDWLQTYGPVIGIIDNEITPDFPAEKVEEAKRRAREAPHPAWPRH</sequence>
<dbReference type="InterPro" id="IPR013762">
    <property type="entry name" value="Integrase-like_cat_sf"/>
</dbReference>
<protein>
    <submittedName>
        <fullName evidence="3">Integrase</fullName>
    </submittedName>
</protein>
<evidence type="ECO:0000256" key="1">
    <source>
        <dbReference type="ARBA" id="ARBA00023172"/>
    </source>
</evidence>
<evidence type="ECO:0000259" key="2">
    <source>
        <dbReference type="PROSITE" id="PS51898"/>
    </source>
</evidence>
<proteinExistence type="predicted"/>
<feature type="domain" description="Tyr recombinase" evidence="2">
    <location>
        <begin position="179"/>
        <end position="413"/>
    </location>
</feature>
<dbReference type="InterPro" id="IPR011010">
    <property type="entry name" value="DNA_brk_join_enz"/>
</dbReference>
<evidence type="ECO:0000313" key="3">
    <source>
        <dbReference type="EMBL" id="MDR6208198.1"/>
    </source>
</evidence>
<dbReference type="AlphaFoldDB" id="A0ABD5CT25"/>
<accession>A0ABD5CT25</accession>
<gene>
    <name evidence="3" type="ORF">QF025_006999</name>
</gene>
<dbReference type="RefSeq" id="WP_310035670.1">
    <property type="nucleotide sequence ID" value="NZ_JAVIZN010000003.1"/>
</dbReference>
<dbReference type="SUPFAM" id="SSF56349">
    <property type="entry name" value="DNA breaking-rejoining enzymes"/>
    <property type="match status" value="1"/>
</dbReference>
<reference evidence="3 4" key="1">
    <citation type="submission" date="2023-08" db="EMBL/GenBank/DDBJ databases">
        <title>Genome sequencing of plant associated microbes to promote plant fitness in Sorghum bicolor and Oryza sativa.</title>
        <authorList>
            <person name="Coleman-Derr D."/>
        </authorList>
    </citation>
    <scope>NUCLEOTIDE SEQUENCE [LARGE SCALE GENOMIC DNA]</scope>
    <source>
        <strain evidence="3 4">SLBN-33</strain>
    </source>
</reference>
<dbReference type="InterPro" id="IPR002104">
    <property type="entry name" value="Integrase_catalytic"/>
</dbReference>
<evidence type="ECO:0000313" key="4">
    <source>
        <dbReference type="Proteomes" id="UP001245184"/>
    </source>
</evidence>
<organism evidence="3 4">
    <name type="scientific">Paraburkholderia graminis</name>
    <dbReference type="NCBI Taxonomy" id="60548"/>
    <lineage>
        <taxon>Bacteria</taxon>
        <taxon>Pseudomonadati</taxon>
        <taxon>Pseudomonadota</taxon>
        <taxon>Betaproteobacteria</taxon>
        <taxon>Burkholderiales</taxon>
        <taxon>Burkholderiaceae</taxon>
        <taxon>Paraburkholderia</taxon>
    </lineage>
</organism>
<comment type="caution">
    <text evidence="3">The sequence shown here is derived from an EMBL/GenBank/DDBJ whole genome shotgun (WGS) entry which is preliminary data.</text>
</comment>
<name>A0ABD5CT25_9BURK</name>
<dbReference type="Gene3D" id="1.10.443.10">
    <property type="entry name" value="Intergrase catalytic core"/>
    <property type="match status" value="1"/>
</dbReference>